<feature type="domain" description="4Fe-4S ferredoxin-type" evidence="1">
    <location>
        <begin position="886"/>
        <end position="917"/>
    </location>
</feature>
<dbReference type="InterPro" id="IPR030948">
    <property type="entry name" value="TAT_var_transloc_signal_dom"/>
</dbReference>
<dbReference type="RefSeq" id="WP_189570715.1">
    <property type="nucleotide sequence ID" value="NZ_BMXI01000011.1"/>
</dbReference>
<dbReference type="AlphaFoldDB" id="A0A918WN17"/>
<dbReference type="InterPro" id="IPR017896">
    <property type="entry name" value="4Fe4S_Fe-S-bd"/>
</dbReference>
<evidence type="ECO:0000259" key="1">
    <source>
        <dbReference type="PROSITE" id="PS51379"/>
    </source>
</evidence>
<organism evidence="2 3">
    <name type="scientific">Roseibacillus persicicus</name>
    <dbReference type="NCBI Taxonomy" id="454148"/>
    <lineage>
        <taxon>Bacteria</taxon>
        <taxon>Pseudomonadati</taxon>
        <taxon>Verrucomicrobiota</taxon>
        <taxon>Verrucomicrobiia</taxon>
        <taxon>Verrucomicrobiales</taxon>
        <taxon>Verrucomicrobiaceae</taxon>
        <taxon>Roseibacillus</taxon>
    </lineage>
</organism>
<dbReference type="SUPFAM" id="SSF53706">
    <property type="entry name" value="Formate dehydrogenase/DMSO reductase, domains 1-3"/>
    <property type="match status" value="1"/>
</dbReference>
<dbReference type="NCBIfam" id="TIGR04519">
    <property type="entry name" value="MoCo_extend_TAT"/>
    <property type="match status" value="1"/>
</dbReference>
<dbReference type="Gene3D" id="3.30.70.20">
    <property type="match status" value="2"/>
</dbReference>
<dbReference type="Proteomes" id="UP000644507">
    <property type="component" value="Unassembled WGS sequence"/>
</dbReference>
<comment type="caution">
    <text evidence="2">The sequence shown here is derived from an EMBL/GenBank/DDBJ whole genome shotgun (WGS) entry which is preliminary data.</text>
</comment>
<gene>
    <name evidence="2" type="ORF">GCM10007100_26700</name>
</gene>
<reference evidence="2" key="2">
    <citation type="submission" date="2020-09" db="EMBL/GenBank/DDBJ databases">
        <authorList>
            <person name="Sun Q."/>
            <person name="Kim S."/>
        </authorList>
    </citation>
    <scope>NUCLEOTIDE SEQUENCE</scope>
    <source>
        <strain evidence="2">KCTC 12988</strain>
    </source>
</reference>
<reference evidence="2" key="1">
    <citation type="journal article" date="2014" name="Int. J. Syst. Evol. Microbiol.">
        <title>Complete genome sequence of Corynebacterium casei LMG S-19264T (=DSM 44701T), isolated from a smear-ripened cheese.</title>
        <authorList>
            <consortium name="US DOE Joint Genome Institute (JGI-PGF)"/>
            <person name="Walter F."/>
            <person name="Albersmeier A."/>
            <person name="Kalinowski J."/>
            <person name="Ruckert C."/>
        </authorList>
    </citation>
    <scope>NUCLEOTIDE SEQUENCE</scope>
    <source>
        <strain evidence="2">KCTC 12988</strain>
    </source>
</reference>
<dbReference type="SUPFAM" id="SSF54862">
    <property type="entry name" value="4Fe-4S ferredoxins"/>
    <property type="match status" value="1"/>
</dbReference>
<protein>
    <submittedName>
        <fullName evidence="2">Molybdopterin oxidoreductase</fullName>
    </submittedName>
</protein>
<evidence type="ECO:0000313" key="3">
    <source>
        <dbReference type="Proteomes" id="UP000644507"/>
    </source>
</evidence>
<dbReference type="Pfam" id="PF12838">
    <property type="entry name" value="Fer4_7"/>
    <property type="match status" value="1"/>
</dbReference>
<evidence type="ECO:0000313" key="2">
    <source>
        <dbReference type="EMBL" id="GHC58383.1"/>
    </source>
</evidence>
<name>A0A918WN17_9BACT</name>
<dbReference type="PROSITE" id="PS51379">
    <property type="entry name" value="4FE4S_FER_2"/>
    <property type="match status" value="3"/>
</dbReference>
<feature type="domain" description="4Fe-4S ferredoxin-type" evidence="1">
    <location>
        <begin position="827"/>
        <end position="857"/>
    </location>
</feature>
<dbReference type="EMBL" id="BMXI01000011">
    <property type="protein sequence ID" value="GHC58383.1"/>
    <property type="molecule type" value="Genomic_DNA"/>
</dbReference>
<accession>A0A918WN17</accession>
<dbReference type="CDD" id="cd10551">
    <property type="entry name" value="PsrB"/>
    <property type="match status" value="1"/>
</dbReference>
<sequence>MSKRVWNHPEVPAGESATQVWRSPGELEGNPLFQDWLEREFPEGGELTKEEQELSRRNFVKLMGASSALAGLGLASCRRPETYIVPYSNAPEWIIPGKALFYATAMPRPTGAVPLLVTSYEGRPTKVEPNTDHPESSGTDAFTQASILNLYDPFRSKEVLRQGKKATRAELDAALKDFSAQAGKVGFVFGEDDSPTRTRLIGELKKKFPGAKAYRYETLESHASEEVLGDGVKMVVDFAKADRILSFDCDFTSLDQVGPVKPFFDRRQGGSHDGGKLYGHDLDPKKMNRLYQVEAAYSLTGGVADHRLRTAPSQIIKVAAAIATALEVSGANTKLEGDDAKWVEECANDLKAHAGKSVILAGNRHSKELHELVAAMNAKLGNVGGDKPASLVQTGNKGLAGLTELAADLESGAIENLVLLTPSNPVYDAPADFNFKELLGKAKTSIHWGLRTDATAYAATWHVPAAHYLESWGDAKTAKGTHALLQPLILPLYDGIGELDLLSAFLNGGELKLGDEQTPSAGYDEVRKTFEMAAGKDVSAWSKALQFGFIEASYPEVALPQVAPKPGASLEAPAPTKDSLDVIFAADASVWDGRYIDNSWLQEAPDPISKLTWDNVAYISPKTADSLGISKELIELEPINNVAGIDVKNAPRPEIGEGEKARAYMIDVTLGEKTLKIPVLVSFGLAENTIVLPVGYGQAADDGRSAAIKFDSSKPTVGFVGLNTGFNVYPLRTSDGSFVQGGAKVGTNTGRYNVSLTQEHHAMYGRALAREISTAPVESHGHEVPFKDQVKKVSKQGMDSHMPPNKSIYKPNDTEGKPLISDDRHQWAMAIDLNTCMGCNACLVACQSENNIPVVGKEQVAKGREMHWIRMDRYYAAAPDGNEDNPEMIPQPVACVQCELAPCETVCPVNATVHNEEGLNVMAYNRCIGTRYCANNCPYKARRFNFFDYNKRNPLVEKNLYKGPWGEKQVGDSRHLQRNPNVSVRMRGVMEKCTYCVQRLENAKIKKKQITRKKSLGMASTEVKVSAEDLRIKVDSVKTACQDACPAGAITFGNKLDGNKSAMVRAKESARNYDLLNYIGTLPRTSYLARVKNPNPTMPDAKSVGRATINIH</sequence>
<feature type="domain" description="4Fe-4S ferredoxin-type" evidence="1">
    <location>
        <begin position="918"/>
        <end position="947"/>
    </location>
</feature>
<keyword evidence="3" id="KW-1185">Reference proteome</keyword>
<dbReference type="PANTHER" id="PTHR42783">
    <property type="entry name" value="GLUTAMATE SYNTHASE [NADPH] SMALL CHAIN"/>
    <property type="match status" value="1"/>
</dbReference>
<proteinExistence type="predicted"/>
<dbReference type="PANTHER" id="PTHR42783:SF3">
    <property type="entry name" value="GLUTAMATE SYNTHASE [NADPH] SMALL CHAIN-RELATED"/>
    <property type="match status" value="1"/>
</dbReference>